<proteinExistence type="predicted"/>
<feature type="non-terminal residue" evidence="1">
    <location>
        <position position="127"/>
    </location>
</feature>
<evidence type="ECO:0000313" key="2">
    <source>
        <dbReference type="Proteomes" id="UP000023152"/>
    </source>
</evidence>
<comment type="caution">
    <text evidence="1">The sequence shown here is derived from an EMBL/GenBank/DDBJ whole genome shotgun (WGS) entry which is preliminary data.</text>
</comment>
<feature type="non-terminal residue" evidence="1">
    <location>
        <position position="1"/>
    </location>
</feature>
<protein>
    <submittedName>
        <fullName evidence="1">Uncharacterized protein</fullName>
    </submittedName>
</protein>
<gene>
    <name evidence="1" type="ORF">RFI_37929</name>
</gene>
<keyword evidence="2" id="KW-1185">Reference proteome</keyword>
<reference evidence="1 2" key="1">
    <citation type="journal article" date="2013" name="Curr. Biol.">
        <title>The Genome of the Foraminiferan Reticulomyxa filosa.</title>
        <authorList>
            <person name="Glockner G."/>
            <person name="Hulsmann N."/>
            <person name="Schleicher M."/>
            <person name="Noegel A.A."/>
            <person name="Eichinger L."/>
            <person name="Gallinger C."/>
            <person name="Pawlowski J."/>
            <person name="Sierra R."/>
            <person name="Euteneuer U."/>
            <person name="Pillet L."/>
            <person name="Moustafa A."/>
            <person name="Platzer M."/>
            <person name="Groth M."/>
            <person name="Szafranski K."/>
            <person name="Schliwa M."/>
        </authorList>
    </citation>
    <scope>NUCLEOTIDE SEQUENCE [LARGE SCALE GENOMIC DNA]</scope>
</reference>
<accession>X6LEI8</accession>
<dbReference type="Proteomes" id="UP000023152">
    <property type="component" value="Unassembled WGS sequence"/>
</dbReference>
<organism evidence="1 2">
    <name type="scientific">Reticulomyxa filosa</name>
    <dbReference type="NCBI Taxonomy" id="46433"/>
    <lineage>
        <taxon>Eukaryota</taxon>
        <taxon>Sar</taxon>
        <taxon>Rhizaria</taxon>
        <taxon>Retaria</taxon>
        <taxon>Foraminifera</taxon>
        <taxon>Monothalamids</taxon>
        <taxon>Reticulomyxidae</taxon>
        <taxon>Reticulomyxa</taxon>
    </lineage>
</organism>
<dbReference type="AlphaFoldDB" id="X6LEI8"/>
<dbReference type="EMBL" id="ASPP01043632">
    <property type="protein sequence ID" value="ETN99541.1"/>
    <property type="molecule type" value="Genomic_DNA"/>
</dbReference>
<name>X6LEI8_RETFI</name>
<evidence type="ECO:0000313" key="1">
    <source>
        <dbReference type="EMBL" id="ETN99541.1"/>
    </source>
</evidence>
<sequence length="127" mass="15200">QKAIFTHRIVFVYPSKTYNDLHVLEHLISLLLFLKKGETDITNASNDENKKKVQKTLKWSTCSTTQIAFTFQGKNFERKHKISKQLCLILHQFKIKHFQHKIFYLLVKTFFGVDKSFFKCYFVFMEK</sequence>